<proteinExistence type="predicted"/>
<dbReference type="Proteomes" id="UP001201217">
    <property type="component" value="Unassembled WGS sequence"/>
</dbReference>
<reference evidence="2 3" key="1">
    <citation type="submission" date="2022-01" db="EMBL/GenBank/DDBJ databases">
        <title>Maritalea mediterranea sp. nov., isolated from marine plastic residues from the Malva-rosa beach (Valencia, Spain).</title>
        <authorList>
            <person name="Vidal-Verdu A."/>
            <person name="Molina-Menor E."/>
            <person name="Pascual J."/>
            <person name="Pereto J."/>
            <person name="Porcar M."/>
        </authorList>
    </citation>
    <scope>NUCLEOTIDE SEQUENCE [LARGE SCALE GENOMIC DNA]</scope>
    <source>
        <strain evidence="2 3">P4.10X</strain>
    </source>
</reference>
<dbReference type="EMBL" id="JAKGTI010000001">
    <property type="protein sequence ID" value="MCF4098333.1"/>
    <property type="molecule type" value="Genomic_DNA"/>
</dbReference>
<protein>
    <submittedName>
        <fullName evidence="2">Pr6Pr family membrane protein</fullName>
    </submittedName>
</protein>
<gene>
    <name evidence="2" type="ORF">L1I42_07510</name>
</gene>
<evidence type="ECO:0000256" key="1">
    <source>
        <dbReference type="SAM" id="Phobius"/>
    </source>
</evidence>
<evidence type="ECO:0000313" key="3">
    <source>
        <dbReference type="Proteomes" id="UP001201217"/>
    </source>
</evidence>
<feature type="transmembrane region" description="Helical" evidence="1">
    <location>
        <begin position="180"/>
        <end position="200"/>
    </location>
</feature>
<keyword evidence="1" id="KW-1133">Transmembrane helix</keyword>
<keyword evidence="1" id="KW-0812">Transmembrane</keyword>
<dbReference type="InterPro" id="IPR049713">
    <property type="entry name" value="Pr6Pr-like"/>
</dbReference>
<dbReference type="NCBIfam" id="NF038065">
    <property type="entry name" value="Pr6Pr"/>
    <property type="match status" value="1"/>
</dbReference>
<dbReference type="RefSeq" id="WP_236113859.1">
    <property type="nucleotide sequence ID" value="NZ_JAKGTI010000001.1"/>
</dbReference>
<feature type="transmembrane region" description="Helical" evidence="1">
    <location>
        <begin position="107"/>
        <end position="128"/>
    </location>
</feature>
<organism evidence="2 3">
    <name type="scientific">Maritalea mediterranea</name>
    <dbReference type="NCBI Taxonomy" id="2909667"/>
    <lineage>
        <taxon>Bacteria</taxon>
        <taxon>Pseudomonadati</taxon>
        <taxon>Pseudomonadota</taxon>
        <taxon>Alphaproteobacteria</taxon>
        <taxon>Hyphomicrobiales</taxon>
        <taxon>Devosiaceae</taxon>
        <taxon>Maritalea</taxon>
    </lineage>
</organism>
<keyword evidence="3" id="KW-1185">Reference proteome</keyword>
<feature type="transmembrane region" description="Helical" evidence="1">
    <location>
        <begin position="82"/>
        <end position="101"/>
    </location>
</feature>
<evidence type="ECO:0000313" key="2">
    <source>
        <dbReference type="EMBL" id="MCF4098333.1"/>
    </source>
</evidence>
<sequence>MRISKYLSWAGLSLGIAFLLLQSGISLQLRLSKGDNLLGALWFLLSFFTILTNIGIVLVHVSARTTANALNWFRQPYVRSMFAVLILVVMLVYYFVLAQLWQPEGLMAVADIGLHYVTPLLYLAWWLLHRRIEPAHMGEMSKMLVVPLVYLVWALVRGLIVGEYPYPFINLDVLGWSHFLWNATLLFVAIAFLYGLFIALEKHLPAQN</sequence>
<keyword evidence="1" id="KW-0472">Membrane</keyword>
<feature type="transmembrane region" description="Helical" evidence="1">
    <location>
        <begin position="42"/>
        <end position="61"/>
    </location>
</feature>
<accession>A0ABS9E638</accession>
<name>A0ABS9E638_9HYPH</name>
<comment type="caution">
    <text evidence="2">The sequence shown here is derived from an EMBL/GenBank/DDBJ whole genome shotgun (WGS) entry which is preliminary data.</text>
</comment>
<feature type="transmembrane region" description="Helical" evidence="1">
    <location>
        <begin position="140"/>
        <end position="160"/>
    </location>
</feature>